<keyword evidence="1 6" id="KW-0808">Transferase</keyword>
<evidence type="ECO:0000256" key="1">
    <source>
        <dbReference type="ARBA" id="ARBA00022679"/>
    </source>
</evidence>
<protein>
    <recommendedName>
        <fullName evidence="6">NAD kinase</fullName>
        <ecNumber evidence="6">2.7.1.23</ecNumber>
    </recommendedName>
    <alternativeName>
        <fullName evidence="6">ATP-dependent NAD kinase</fullName>
    </alternativeName>
</protein>
<dbReference type="RefSeq" id="WP_210120391.1">
    <property type="nucleotide sequence ID" value="NZ_CP054142.1"/>
</dbReference>
<evidence type="ECO:0000256" key="6">
    <source>
        <dbReference type="HAMAP-Rule" id="MF_00361"/>
    </source>
</evidence>
<comment type="catalytic activity">
    <reaction evidence="5 6">
        <text>NAD(+) + ATP = ADP + NADP(+) + H(+)</text>
        <dbReference type="Rhea" id="RHEA:18629"/>
        <dbReference type="ChEBI" id="CHEBI:15378"/>
        <dbReference type="ChEBI" id="CHEBI:30616"/>
        <dbReference type="ChEBI" id="CHEBI:57540"/>
        <dbReference type="ChEBI" id="CHEBI:58349"/>
        <dbReference type="ChEBI" id="CHEBI:456216"/>
        <dbReference type="EC" id="2.7.1.23"/>
    </reaction>
</comment>
<keyword evidence="6" id="KW-0963">Cytoplasm</keyword>
<organism evidence="7 8">
    <name type="scientific">Treponema parvum</name>
    <dbReference type="NCBI Taxonomy" id="138851"/>
    <lineage>
        <taxon>Bacteria</taxon>
        <taxon>Pseudomonadati</taxon>
        <taxon>Spirochaetota</taxon>
        <taxon>Spirochaetia</taxon>
        <taxon>Spirochaetales</taxon>
        <taxon>Treponemataceae</taxon>
        <taxon>Treponema</taxon>
    </lineage>
</organism>
<feature type="binding site" evidence="6">
    <location>
        <position position="239"/>
    </location>
    <ligand>
        <name>NAD(+)</name>
        <dbReference type="ChEBI" id="CHEBI:57540"/>
    </ligand>
</feature>
<evidence type="ECO:0000256" key="3">
    <source>
        <dbReference type="ARBA" id="ARBA00022857"/>
    </source>
</evidence>
<dbReference type="GO" id="GO:0003951">
    <property type="term" value="F:NAD+ kinase activity"/>
    <property type="evidence" value="ECO:0007669"/>
    <property type="project" value="UniProtKB-UniRule"/>
</dbReference>
<comment type="similarity">
    <text evidence="6">Belongs to the NAD kinase family.</text>
</comment>
<proteinExistence type="inferred from homology"/>
<dbReference type="Pfam" id="PF01513">
    <property type="entry name" value="NAD_kinase"/>
    <property type="match status" value="1"/>
</dbReference>
<dbReference type="GO" id="GO:0005737">
    <property type="term" value="C:cytoplasm"/>
    <property type="evidence" value="ECO:0007669"/>
    <property type="project" value="UniProtKB-SubCell"/>
</dbReference>
<dbReference type="AlphaFoldDB" id="A0A975IEB4"/>
<dbReference type="GO" id="GO:0019674">
    <property type="term" value="P:NAD+ metabolic process"/>
    <property type="evidence" value="ECO:0007669"/>
    <property type="project" value="InterPro"/>
</dbReference>
<keyword evidence="3 6" id="KW-0521">NADP</keyword>
<evidence type="ECO:0000256" key="5">
    <source>
        <dbReference type="ARBA" id="ARBA00047925"/>
    </source>
</evidence>
<dbReference type="InterPro" id="IPR017438">
    <property type="entry name" value="ATP-NAD_kinase_N"/>
</dbReference>
<dbReference type="GO" id="GO:0051287">
    <property type="term" value="F:NAD binding"/>
    <property type="evidence" value="ECO:0007669"/>
    <property type="project" value="UniProtKB-ARBA"/>
</dbReference>
<dbReference type="GO" id="GO:0005524">
    <property type="term" value="F:ATP binding"/>
    <property type="evidence" value="ECO:0007669"/>
    <property type="project" value="UniProtKB-KW"/>
</dbReference>
<dbReference type="Gene3D" id="2.60.200.30">
    <property type="entry name" value="Probable inorganic polyphosphate/atp-NAD kinase, domain 2"/>
    <property type="match status" value="1"/>
</dbReference>
<comment type="function">
    <text evidence="6">Involved in the regulation of the intracellular balance of NAD and NADP, and is a key enzyme in the biosynthesis of NADP. Catalyzes specifically the phosphorylation on 2'-hydroxyl of the adenosine moiety of NAD to yield NADP.</text>
</comment>
<comment type="cofactor">
    <cofactor evidence="6">
        <name>a divalent metal cation</name>
        <dbReference type="ChEBI" id="CHEBI:60240"/>
    </cofactor>
</comment>
<keyword evidence="8" id="KW-1185">Reference proteome</keyword>
<dbReference type="InterPro" id="IPR016064">
    <property type="entry name" value="NAD/diacylglycerol_kinase_sf"/>
</dbReference>
<dbReference type="Pfam" id="PF20143">
    <property type="entry name" value="NAD_kinase_C"/>
    <property type="match status" value="1"/>
</dbReference>
<dbReference type="Proteomes" id="UP000671908">
    <property type="component" value="Chromosome"/>
</dbReference>
<evidence type="ECO:0000313" key="8">
    <source>
        <dbReference type="Proteomes" id="UP000671908"/>
    </source>
</evidence>
<dbReference type="Gene3D" id="3.40.50.10330">
    <property type="entry name" value="Probable inorganic polyphosphate/atp-NAD kinase, domain 1"/>
    <property type="match status" value="1"/>
</dbReference>
<comment type="subcellular location">
    <subcellularLocation>
        <location evidence="6">Cytoplasm</location>
    </subcellularLocation>
</comment>
<evidence type="ECO:0000313" key="7">
    <source>
        <dbReference type="EMBL" id="QTQ13708.1"/>
    </source>
</evidence>
<sequence>MKKCLIIENSFKEDSFAIGREIDEFLSMRNIKASHFVIAEDSKKTKIDSVPFCGNDFVITLGGDGTVLFAARGSAPWNIPVFPVNLGLFGFIAGVQRNSWRSDLDLFIEGKLEAVGRNMIQVDVFRNKKKIFSSNSLNDVVLTSLLHVQMLSFDVVYNKSLLGHFKADGIIVATATGSTAYSVSAGGPIVDPELDAFVLTSINSFSLSVRPLVFNPEGKLSITMLPWRNNSVRAVIDGQDAVELTADDTVVITKSPHKALLAGCTIGNFYEALRSKLNWAGGPHA</sequence>
<feature type="binding site" evidence="6">
    <location>
        <begin position="64"/>
        <end position="65"/>
    </location>
    <ligand>
        <name>NAD(+)</name>
        <dbReference type="ChEBI" id="CHEBI:57540"/>
    </ligand>
</feature>
<keyword evidence="2 6" id="KW-0418">Kinase</keyword>
<evidence type="ECO:0000256" key="2">
    <source>
        <dbReference type="ARBA" id="ARBA00022777"/>
    </source>
</evidence>
<keyword evidence="6" id="KW-0067">ATP-binding</keyword>
<feature type="binding site" evidence="6">
    <location>
        <position position="168"/>
    </location>
    <ligand>
        <name>NAD(+)</name>
        <dbReference type="ChEBI" id="CHEBI:57540"/>
    </ligand>
</feature>
<keyword evidence="4 6" id="KW-0520">NAD</keyword>
<gene>
    <name evidence="6" type="primary">nadK</name>
    <name evidence="7" type="ORF">HRQ91_04125</name>
</gene>
<comment type="caution">
    <text evidence="6">Lacks conserved residue(s) required for the propagation of feature annotation.</text>
</comment>
<keyword evidence="6" id="KW-0547">Nucleotide-binding</keyword>
<feature type="binding site" evidence="6">
    <location>
        <position position="166"/>
    </location>
    <ligand>
        <name>NAD(+)</name>
        <dbReference type="ChEBI" id="CHEBI:57540"/>
    </ligand>
</feature>
<dbReference type="InterPro" id="IPR017437">
    <property type="entry name" value="ATP-NAD_kinase_PpnK-typ_C"/>
</dbReference>
<feature type="binding site" evidence="6">
    <location>
        <begin position="179"/>
        <end position="184"/>
    </location>
    <ligand>
        <name>NAD(+)</name>
        <dbReference type="ChEBI" id="CHEBI:57540"/>
    </ligand>
</feature>
<dbReference type="PANTHER" id="PTHR20275">
    <property type="entry name" value="NAD KINASE"/>
    <property type="match status" value="1"/>
</dbReference>
<dbReference type="SUPFAM" id="SSF111331">
    <property type="entry name" value="NAD kinase/diacylglycerol kinase-like"/>
    <property type="match status" value="1"/>
</dbReference>
<accession>A0A975IEB4</accession>
<dbReference type="PANTHER" id="PTHR20275:SF0">
    <property type="entry name" value="NAD KINASE"/>
    <property type="match status" value="1"/>
</dbReference>
<evidence type="ECO:0000256" key="4">
    <source>
        <dbReference type="ARBA" id="ARBA00023027"/>
    </source>
</evidence>
<name>A0A975IEB4_9SPIR</name>
<dbReference type="EC" id="2.7.1.23" evidence="6"/>
<reference evidence="7 8" key="1">
    <citation type="journal article" date="2021" name="Microbiol. Resour. Announc.">
        <title>Complete Genome Sequences of Three Human Oral Treponema parvum Isolates.</title>
        <authorList>
            <person name="Zeng H."/>
            <person name="Watt R.M."/>
        </authorList>
    </citation>
    <scope>NUCLEOTIDE SEQUENCE [LARGE SCALE GENOMIC DNA]</scope>
    <source>
        <strain evidence="7 8">ATCC 700770</strain>
    </source>
</reference>
<dbReference type="KEGG" id="tpav:HRQ91_04125"/>
<feature type="active site" description="Proton acceptor" evidence="6">
    <location>
        <position position="64"/>
    </location>
</feature>
<dbReference type="GO" id="GO:0006741">
    <property type="term" value="P:NADP+ biosynthetic process"/>
    <property type="evidence" value="ECO:0007669"/>
    <property type="project" value="UniProtKB-UniRule"/>
</dbReference>
<dbReference type="HAMAP" id="MF_00361">
    <property type="entry name" value="NAD_kinase"/>
    <property type="match status" value="1"/>
</dbReference>
<dbReference type="EMBL" id="CP054142">
    <property type="protein sequence ID" value="QTQ13708.1"/>
    <property type="molecule type" value="Genomic_DNA"/>
</dbReference>
<feature type="binding site" evidence="6">
    <location>
        <begin position="138"/>
        <end position="139"/>
    </location>
    <ligand>
        <name>NAD(+)</name>
        <dbReference type="ChEBI" id="CHEBI:57540"/>
    </ligand>
</feature>
<dbReference type="InterPro" id="IPR002504">
    <property type="entry name" value="NADK"/>
</dbReference>
<dbReference type="GO" id="GO:0046872">
    <property type="term" value="F:metal ion binding"/>
    <property type="evidence" value="ECO:0007669"/>
    <property type="project" value="UniProtKB-UniRule"/>
</dbReference>